<evidence type="ECO:0000313" key="2">
    <source>
        <dbReference type="EMBL" id="RRG20430.1"/>
    </source>
</evidence>
<sequence>MKRLALILLSLAIAALFSTSCTKEDTQASFDESLIIGKWKSGTLFERYDLDKSGATWDTADDVTEAEAQKFSWTIDKDQLEQIHIIVNGGNVPKVYTITNLTATSMEYQDAYGETTSFSKQ</sequence>
<dbReference type="OrthoDB" id="1119410at2"/>
<name>A0A425XZ26_9BACT</name>
<comment type="caution">
    <text evidence="2">The sequence shown here is derived from an EMBL/GenBank/DDBJ whole genome shotgun (WGS) entry which is preliminary data.</text>
</comment>
<evidence type="ECO:0000256" key="1">
    <source>
        <dbReference type="SAM" id="SignalP"/>
    </source>
</evidence>
<dbReference type="AlphaFoldDB" id="A0A425XZ26"/>
<feature type="chain" id="PRO_5019476912" evidence="1">
    <location>
        <begin position="24"/>
        <end position="121"/>
    </location>
</feature>
<keyword evidence="3" id="KW-1185">Reference proteome</keyword>
<organism evidence="2 3">
    <name type="scientific">Ancylomarina euxinus</name>
    <dbReference type="NCBI Taxonomy" id="2283627"/>
    <lineage>
        <taxon>Bacteria</taxon>
        <taxon>Pseudomonadati</taxon>
        <taxon>Bacteroidota</taxon>
        <taxon>Bacteroidia</taxon>
        <taxon>Marinilabiliales</taxon>
        <taxon>Marinifilaceae</taxon>
        <taxon>Ancylomarina</taxon>
    </lineage>
</organism>
<gene>
    <name evidence="2" type="ORF">DWB61_12855</name>
</gene>
<proteinExistence type="predicted"/>
<protein>
    <submittedName>
        <fullName evidence="2">Uncharacterized protein</fullName>
    </submittedName>
</protein>
<dbReference type="Proteomes" id="UP000285794">
    <property type="component" value="Unassembled WGS sequence"/>
</dbReference>
<keyword evidence="1" id="KW-0732">Signal</keyword>
<dbReference type="EMBL" id="QQWG01000013">
    <property type="protein sequence ID" value="RRG20430.1"/>
    <property type="molecule type" value="Genomic_DNA"/>
</dbReference>
<accession>A0A425XZ26</accession>
<evidence type="ECO:0000313" key="3">
    <source>
        <dbReference type="Proteomes" id="UP000285794"/>
    </source>
</evidence>
<feature type="signal peptide" evidence="1">
    <location>
        <begin position="1"/>
        <end position="23"/>
    </location>
</feature>
<dbReference type="RefSeq" id="WP_125031291.1">
    <property type="nucleotide sequence ID" value="NZ_JAPXVP010000011.1"/>
</dbReference>
<dbReference type="PROSITE" id="PS51257">
    <property type="entry name" value="PROKAR_LIPOPROTEIN"/>
    <property type="match status" value="1"/>
</dbReference>
<reference evidence="2 3" key="1">
    <citation type="submission" date="2018-07" db="EMBL/GenBank/DDBJ databases">
        <title>Draft genome sequence of Ancylomarina sp. M1P.</title>
        <authorList>
            <person name="Yadav S."/>
            <person name="Villanueva L."/>
            <person name="Damste J.S.S."/>
        </authorList>
    </citation>
    <scope>NUCLEOTIDE SEQUENCE [LARGE SCALE GENOMIC DNA]</scope>
    <source>
        <strain evidence="2 3">M1P</strain>
    </source>
</reference>